<accession>A0A0U1DHP2</accession>
<dbReference type="AlphaFoldDB" id="A0A0U1DHP2"/>
<dbReference type="RefSeq" id="WP_085141420.1">
    <property type="nucleotide sequence ID" value="NZ_JACKVA010000009.1"/>
</dbReference>
<dbReference type="InterPro" id="IPR029062">
    <property type="entry name" value="Class_I_gatase-like"/>
</dbReference>
<dbReference type="EMBL" id="CTEF01000002">
    <property type="protein sequence ID" value="CQD16485.1"/>
    <property type="molecule type" value="Genomic_DNA"/>
</dbReference>
<dbReference type="PANTHER" id="PTHR43130">
    <property type="entry name" value="ARAC-FAMILY TRANSCRIPTIONAL REGULATOR"/>
    <property type="match status" value="1"/>
</dbReference>
<keyword evidence="5" id="KW-1185">Reference proteome</keyword>
<evidence type="ECO:0000313" key="5">
    <source>
        <dbReference type="Proteomes" id="UP000193811"/>
    </source>
</evidence>
<dbReference type="EMBL" id="LQOP01000020">
    <property type="protein sequence ID" value="ORV24625.1"/>
    <property type="molecule type" value="Genomic_DNA"/>
</dbReference>
<evidence type="ECO:0000259" key="1">
    <source>
        <dbReference type="Pfam" id="PF01965"/>
    </source>
</evidence>
<dbReference type="PANTHER" id="PTHR43130:SF2">
    <property type="entry name" value="DJ-1_PFPI DOMAIN-CONTAINING PROTEIN"/>
    <property type="match status" value="1"/>
</dbReference>
<dbReference type="Pfam" id="PF01965">
    <property type="entry name" value="DJ-1_PfpI"/>
    <property type="match status" value="1"/>
</dbReference>
<dbReference type="Proteomes" id="UP000193811">
    <property type="component" value="Unassembled WGS sequence"/>
</dbReference>
<proteinExistence type="predicted"/>
<gene>
    <name evidence="3" type="ORF">AWB98_20475</name>
    <name evidence="2" type="ORF">BN970_03507</name>
</gene>
<dbReference type="SUPFAM" id="SSF52317">
    <property type="entry name" value="Class I glutamine amidotransferase-like"/>
    <property type="match status" value="1"/>
</dbReference>
<dbReference type="Proteomes" id="UP000182227">
    <property type="component" value="Unassembled WGS sequence"/>
</dbReference>
<evidence type="ECO:0000313" key="3">
    <source>
        <dbReference type="EMBL" id="ORV24625.1"/>
    </source>
</evidence>
<name>A0A0U1DHP2_9MYCO</name>
<feature type="domain" description="DJ-1/PfpI" evidence="1">
    <location>
        <begin position="3"/>
        <end position="163"/>
    </location>
</feature>
<reference evidence="3 5" key="2">
    <citation type="submission" date="2016-01" db="EMBL/GenBank/DDBJ databases">
        <title>The new phylogeny of the genus Mycobacterium.</title>
        <authorList>
            <person name="Tarcisio F."/>
            <person name="Conor M."/>
            <person name="Antonella G."/>
            <person name="Elisabetta G."/>
            <person name="Giulia F.S."/>
            <person name="Sara T."/>
            <person name="Anna F."/>
            <person name="Clotilde B."/>
            <person name="Roberto B."/>
            <person name="Veronica D.S."/>
            <person name="Fabio R."/>
            <person name="Monica P."/>
            <person name="Olivier J."/>
            <person name="Enrico T."/>
            <person name="Nicola S."/>
        </authorList>
    </citation>
    <scope>NUCLEOTIDE SEQUENCE [LARGE SCALE GENOMIC DNA]</scope>
    <source>
        <strain evidence="3 5">CCUG 50187</strain>
    </source>
</reference>
<evidence type="ECO:0000313" key="2">
    <source>
        <dbReference type="EMBL" id="CQD16485.1"/>
    </source>
</evidence>
<dbReference type="GO" id="GO:0006355">
    <property type="term" value="P:regulation of DNA-templated transcription"/>
    <property type="evidence" value="ECO:0007669"/>
    <property type="project" value="TreeGrafter"/>
</dbReference>
<evidence type="ECO:0000313" key="4">
    <source>
        <dbReference type="Proteomes" id="UP000182227"/>
    </source>
</evidence>
<reference evidence="2 4" key="1">
    <citation type="submission" date="2015-03" db="EMBL/GenBank/DDBJ databases">
        <authorList>
            <person name="Murphy D."/>
        </authorList>
    </citation>
    <scope>NUCLEOTIDE SEQUENCE [LARGE SCALE GENOMIC DNA]</scope>
    <source>
        <strain evidence="2 4">D16</strain>
    </source>
</reference>
<dbReference type="InterPro" id="IPR002818">
    <property type="entry name" value="DJ-1/PfpI"/>
</dbReference>
<dbReference type="GeneID" id="44297853"/>
<protein>
    <submittedName>
        <fullName evidence="3">Glutamine amidotransferase</fullName>
    </submittedName>
    <submittedName>
        <fullName evidence="2">Isonitrile hydratase</fullName>
    </submittedName>
</protein>
<dbReference type="CDD" id="cd03139">
    <property type="entry name" value="GATase1_PfpI_2"/>
    <property type="match status" value="1"/>
</dbReference>
<organism evidence="2 4">
    <name type="scientific">Mycolicibacterium conceptionense</name>
    <dbReference type="NCBI Taxonomy" id="451644"/>
    <lineage>
        <taxon>Bacteria</taxon>
        <taxon>Bacillati</taxon>
        <taxon>Actinomycetota</taxon>
        <taxon>Actinomycetes</taxon>
        <taxon>Mycobacteriales</taxon>
        <taxon>Mycobacteriaceae</taxon>
        <taxon>Mycolicibacterium</taxon>
    </lineage>
</organism>
<dbReference type="InterPro" id="IPR052158">
    <property type="entry name" value="INH-QAR"/>
</dbReference>
<sequence>MREIAIVLYPGVTALDVVGPYEVLRLLPDTEIRFVWHVAGPVIADSGVLALGVTHTLAETPDPDIVLVPGGSESVMVRARDERLLQWLRQAAVGAQWMTSVCAGSVVLAAAGLLDGRPATSHWQAMSALKLLNTRPVHDQRIVIDGRVATAAGVSAGIDLALWLAGELDGPAQARAIQLAIEYDPQPPYDEGHYSKASTSTKLRANMLLAKDSLNSAHVRATGGLMWDQVITRVRGKFSGAT</sequence>
<dbReference type="Gene3D" id="3.40.50.880">
    <property type="match status" value="1"/>
</dbReference>
<keyword evidence="3" id="KW-0315">Glutamine amidotransferase</keyword>